<dbReference type="Gene3D" id="3.30.420.10">
    <property type="entry name" value="Ribonuclease H-like superfamily/Ribonuclease H"/>
    <property type="match status" value="1"/>
</dbReference>
<dbReference type="PANTHER" id="PTHR35004:SF7">
    <property type="entry name" value="INTEGRASE PROTEIN"/>
    <property type="match status" value="1"/>
</dbReference>
<dbReference type="GO" id="GO:0015074">
    <property type="term" value="P:DNA integration"/>
    <property type="evidence" value="ECO:0007669"/>
    <property type="project" value="InterPro"/>
</dbReference>
<sequence length="387" mass="43992">MRLARELGIRPAARKLGIPNGTVFRWLKRAGEAEPVAAASPSPPSPKPRRVAKSYTPSQRAQVLEYADQHGVTAASREHGVSRWTIYEWRRKLRLAAAGKGESPTSGPDPAEVEALRDREILEIWRKHPGLGPSQVKNQLRRQGVKVSVNTVRRVMEEAGYRPPKIKRQPHDKTFESTRPNQMWHLDFVHRYINRAPTFTLILLDDYSRFVVGHGVDDAERADLVIRTFEAAVERHGKPESVLHDKGSAFWSWRGISRFTKLLTELGVDQVVAEAKETNGKLEVFNANLQKELFDRHRFYDIGEMTRRLKSHLHFYNHRRTHHALGGLLVPADRHYGRVEEVLARIEAGGAGEDDPLRGRPLELFKVVSVDGRPEVWLMGQQLVPAT</sequence>
<dbReference type="GO" id="GO:0004803">
    <property type="term" value="F:transposase activity"/>
    <property type="evidence" value="ECO:0007669"/>
    <property type="project" value="InterPro"/>
</dbReference>
<dbReference type="PANTHER" id="PTHR35004">
    <property type="entry name" value="TRANSPOSASE RV3428C-RELATED"/>
    <property type="match status" value="1"/>
</dbReference>
<proteinExistence type="predicted"/>
<comment type="caution">
    <text evidence="3">The sequence shown here is derived from an EMBL/GenBank/DDBJ whole genome shotgun (WGS) entry which is preliminary data.</text>
</comment>
<dbReference type="InterPro" id="IPR036397">
    <property type="entry name" value="RNaseH_sf"/>
</dbReference>
<dbReference type="SUPFAM" id="SSF53098">
    <property type="entry name" value="Ribonuclease H-like"/>
    <property type="match status" value="1"/>
</dbReference>
<evidence type="ECO:0000259" key="2">
    <source>
        <dbReference type="PROSITE" id="PS50994"/>
    </source>
</evidence>
<dbReference type="AlphaFoldDB" id="A0A7C4Z6D6"/>
<reference evidence="3" key="1">
    <citation type="journal article" date="2020" name="mSystems">
        <title>Genome- and Community-Level Interaction Insights into Carbon Utilization and Element Cycling Functions of Hydrothermarchaeota in Hydrothermal Sediment.</title>
        <authorList>
            <person name="Zhou Z."/>
            <person name="Liu Y."/>
            <person name="Xu W."/>
            <person name="Pan J."/>
            <person name="Luo Z.H."/>
            <person name="Li M."/>
        </authorList>
    </citation>
    <scope>NUCLEOTIDE SEQUENCE [LARGE SCALE GENOMIC DNA]</scope>
    <source>
        <strain evidence="3">HyVt-570</strain>
    </source>
</reference>
<gene>
    <name evidence="3" type="ORF">ENK37_10375</name>
</gene>
<dbReference type="PROSITE" id="PS50994">
    <property type="entry name" value="INTEGRASE"/>
    <property type="match status" value="1"/>
</dbReference>
<dbReference type="InterPro" id="IPR009057">
    <property type="entry name" value="Homeodomain-like_sf"/>
</dbReference>
<dbReference type="InterPro" id="IPR025948">
    <property type="entry name" value="HTH-like_dom"/>
</dbReference>
<dbReference type="Pfam" id="PF13276">
    <property type="entry name" value="HTH_21"/>
    <property type="match status" value="1"/>
</dbReference>
<dbReference type="GO" id="GO:0003677">
    <property type="term" value="F:DNA binding"/>
    <property type="evidence" value="ECO:0007669"/>
    <property type="project" value="InterPro"/>
</dbReference>
<dbReference type="EMBL" id="DRPZ01000260">
    <property type="protein sequence ID" value="HGY10434.1"/>
    <property type="molecule type" value="Genomic_DNA"/>
</dbReference>
<evidence type="ECO:0000256" key="1">
    <source>
        <dbReference type="SAM" id="MobiDB-lite"/>
    </source>
</evidence>
<protein>
    <recommendedName>
        <fullName evidence="2">Integrase catalytic domain-containing protein</fullName>
    </recommendedName>
</protein>
<dbReference type="GO" id="GO:0006313">
    <property type="term" value="P:DNA transposition"/>
    <property type="evidence" value="ECO:0007669"/>
    <property type="project" value="InterPro"/>
</dbReference>
<dbReference type="SUPFAM" id="SSF46689">
    <property type="entry name" value="Homeodomain-like"/>
    <property type="match status" value="1"/>
</dbReference>
<accession>A0A7C4Z6D6</accession>
<dbReference type="Pfam" id="PF13683">
    <property type="entry name" value="rve_3"/>
    <property type="match status" value="1"/>
</dbReference>
<feature type="region of interest" description="Disordered" evidence="1">
    <location>
        <begin position="33"/>
        <end position="57"/>
    </location>
</feature>
<dbReference type="Proteomes" id="UP000885759">
    <property type="component" value="Unassembled WGS sequence"/>
</dbReference>
<name>A0A7C4Z6D6_9DEIN</name>
<dbReference type="InterPro" id="IPR012337">
    <property type="entry name" value="RNaseH-like_sf"/>
</dbReference>
<dbReference type="InterPro" id="IPR001584">
    <property type="entry name" value="Integrase_cat-core"/>
</dbReference>
<organism evidence="3">
    <name type="scientific">Oceanithermus profundus</name>
    <dbReference type="NCBI Taxonomy" id="187137"/>
    <lineage>
        <taxon>Bacteria</taxon>
        <taxon>Thermotogati</taxon>
        <taxon>Deinococcota</taxon>
        <taxon>Deinococci</taxon>
        <taxon>Thermales</taxon>
        <taxon>Thermaceae</taxon>
        <taxon>Oceanithermus</taxon>
    </lineage>
</organism>
<evidence type="ECO:0000313" key="3">
    <source>
        <dbReference type="EMBL" id="HGY10434.1"/>
    </source>
</evidence>
<dbReference type="Pfam" id="PF00665">
    <property type="entry name" value="rve"/>
    <property type="match status" value="1"/>
</dbReference>
<feature type="domain" description="Integrase catalytic" evidence="2">
    <location>
        <begin position="176"/>
        <end position="339"/>
    </location>
</feature>